<comment type="similarity">
    <text evidence="1">Belongs to the helicase family.</text>
</comment>
<proteinExistence type="inferred from homology"/>
<feature type="domain" description="DNA helicase Pif1-like DEAD-box helicase" evidence="3">
    <location>
        <begin position="1159"/>
        <end position="1379"/>
    </location>
</feature>
<feature type="compositionally biased region" description="Polar residues" evidence="2">
    <location>
        <begin position="25"/>
        <end position="45"/>
    </location>
</feature>
<comment type="cofactor">
    <cofactor evidence="1">
        <name>Mg(2+)</name>
        <dbReference type="ChEBI" id="CHEBI:18420"/>
    </cofactor>
</comment>
<feature type="region of interest" description="Disordered" evidence="2">
    <location>
        <begin position="228"/>
        <end position="260"/>
    </location>
</feature>
<feature type="region of interest" description="Disordered" evidence="2">
    <location>
        <begin position="156"/>
        <end position="203"/>
    </location>
</feature>
<evidence type="ECO:0000256" key="2">
    <source>
        <dbReference type="SAM" id="MobiDB-lite"/>
    </source>
</evidence>
<feature type="compositionally biased region" description="Basic residues" evidence="2">
    <location>
        <begin position="1"/>
        <end position="10"/>
    </location>
</feature>
<dbReference type="KEGG" id="rsz:130508493"/>
<dbReference type="GO" id="GO:0006310">
    <property type="term" value="P:DNA recombination"/>
    <property type="evidence" value="ECO:0007669"/>
    <property type="project" value="UniProtKB-KW"/>
</dbReference>
<dbReference type="EC" id="5.6.2.3" evidence="1"/>
<evidence type="ECO:0000313" key="7">
    <source>
        <dbReference type="RefSeq" id="XP_056860011.1"/>
    </source>
</evidence>
<dbReference type="Gene3D" id="3.40.50.300">
    <property type="entry name" value="P-loop containing nucleotide triphosphate hydrolases"/>
    <property type="match status" value="2"/>
</dbReference>
<keyword evidence="1" id="KW-0067">ATP-binding</keyword>
<evidence type="ECO:0000256" key="1">
    <source>
        <dbReference type="RuleBase" id="RU363044"/>
    </source>
</evidence>
<dbReference type="GO" id="GO:0005524">
    <property type="term" value="F:ATP binding"/>
    <property type="evidence" value="ECO:0007669"/>
    <property type="project" value="UniProtKB-KW"/>
</dbReference>
<reference evidence="6" key="1">
    <citation type="journal article" date="2019" name="Database">
        <title>The radish genome database (RadishGD): an integrated information resource for radish genomics.</title>
        <authorList>
            <person name="Yu H.J."/>
            <person name="Baek S."/>
            <person name="Lee Y.J."/>
            <person name="Cho A."/>
            <person name="Mun J.H."/>
        </authorList>
    </citation>
    <scope>NUCLEOTIDE SEQUENCE [LARGE SCALE GENOMIC DNA]</scope>
    <source>
        <strain evidence="6">cv. WK10039</strain>
    </source>
</reference>
<dbReference type="PANTHER" id="PTHR10492">
    <property type="match status" value="1"/>
</dbReference>
<evidence type="ECO:0000313" key="6">
    <source>
        <dbReference type="Proteomes" id="UP000504610"/>
    </source>
</evidence>
<dbReference type="GO" id="GO:0000723">
    <property type="term" value="P:telomere maintenance"/>
    <property type="evidence" value="ECO:0007669"/>
    <property type="project" value="InterPro"/>
</dbReference>
<dbReference type="CDD" id="cd18809">
    <property type="entry name" value="SF1_C_RecD"/>
    <property type="match status" value="1"/>
</dbReference>
<dbReference type="InterPro" id="IPR049163">
    <property type="entry name" value="Pif1-like_2B_dom"/>
</dbReference>
<keyword evidence="6" id="KW-1185">Reference proteome</keyword>
<keyword evidence="1" id="KW-0234">DNA repair</keyword>
<dbReference type="Proteomes" id="UP000504610">
    <property type="component" value="Chromosome 2"/>
</dbReference>
<dbReference type="Pfam" id="PF05970">
    <property type="entry name" value="PIF1"/>
    <property type="match status" value="1"/>
</dbReference>
<evidence type="ECO:0000259" key="3">
    <source>
        <dbReference type="Pfam" id="PF05970"/>
    </source>
</evidence>
<feature type="domain" description="Helitron helicase-like" evidence="4">
    <location>
        <begin position="560"/>
        <end position="742"/>
    </location>
</feature>
<dbReference type="InterPro" id="IPR010285">
    <property type="entry name" value="DNA_helicase_pif1-like_DEAD"/>
</dbReference>
<dbReference type="OrthoDB" id="1735618at2759"/>
<accession>A0A9W3D814</accession>
<reference evidence="7" key="2">
    <citation type="submission" date="2025-08" db="UniProtKB">
        <authorList>
            <consortium name="RefSeq"/>
        </authorList>
    </citation>
    <scope>IDENTIFICATION</scope>
    <source>
        <tissue evidence="7">Leaf</tissue>
    </source>
</reference>
<dbReference type="Pfam" id="PF14214">
    <property type="entry name" value="Helitron_like_N"/>
    <property type="match status" value="1"/>
</dbReference>
<dbReference type="FunFam" id="3.40.50.300:FF:002884">
    <property type="entry name" value="ATP-dependent DNA helicase"/>
    <property type="match status" value="1"/>
</dbReference>
<keyword evidence="1" id="KW-0347">Helicase</keyword>
<organism evidence="6 7">
    <name type="scientific">Raphanus sativus</name>
    <name type="common">Radish</name>
    <name type="synonym">Raphanus raphanistrum var. sativus</name>
    <dbReference type="NCBI Taxonomy" id="3726"/>
    <lineage>
        <taxon>Eukaryota</taxon>
        <taxon>Viridiplantae</taxon>
        <taxon>Streptophyta</taxon>
        <taxon>Embryophyta</taxon>
        <taxon>Tracheophyta</taxon>
        <taxon>Spermatophyta</taxon>
        <taxon>Magnoliopsida</taxon>
        <taxon>eudicotyledons</taxon>
        <taxon>Gunneridae</taxon>
        <taxon>Pentapetalae</taxon>
        <taxon>rosids</taxon>
        <taxon>malvids</taxon>
        <taxon>Brassicales</taxon>
        <taxon>Brassicaceae</taxon>
        <taxon>Brassiceae</taxon>
        <taxon>Raphanus</taxon>
    </lineage>
</organism>
<keyword evidence="1" id="KW-0233">DNA recombination</keyword>
<dbReference type="InterPro" id="IPR027417">
    <property type="entry name" value="P-loop_NTPase"/>
</dbReference>
<feature type="compositionally biased region" description="Acidic residues" evidence="2">
    <location>
        <begin position="194"/>
        <end position="203"/>
    </location>
</feature>
<evidence type="ECO:0000259" key="4">
    <source>
        <dbReference type="Pfam" id="PF14214"/>
    </source>
</evidence>
<feature type="region of interest" description="Disordered" evidence="2">
    <location>
        <begin position="1"/>
        <end position="115"/>
    </location>
</feature>
<dbReference type="InterPro" id="IPR025476">
    <property type="entry name" value="Helitron_helicase-like"/>
</dbReference>
<gene>
    <name evidence="7" type="primary">LOC130508493</name>
</gene>
<comment type="catalytic activity">
    <reaction evidence="1">
        <text>ATP + H2O = ADP + phosphate + H(+)</text>
        <dbReference type="Rhea" id="RHEA:13065"/>
        <dbReference type="ChEBI" id="CHEBI:15377"/>
        <dbReference type="ChEBI" id="CHEBI:15378"/>
        <dbReference type="ChEBI" id="CHEBI:30616"/>
        <dbReference type="ChEBI" id="CHEBI:43474"/>
        <dbReference type="ChEBI" id="CHEBI:456216"/>
        <dbReference type="EC" id="5.6.2.3"/>
    </reaction>
</comment>
<dbReference type="SUPFAM" id="SSF52540">
    <property type="entry name" value="P-loop containing nucleoside triphosphate hydrolases"/>
    <property type="match status" value="2"/>
</dbReference>
<keyword evidence="1" id="KW-0378">Hydrolase</keyword>
<sequence length="1639" mass="185933">MNNRNPKKRDHSSESSRPNKKQKQDFQSSNSQAVPLGDITNSLTTPAKDARTHRRFLMQQKRNRDTATDTGSISQNLRATNGTASSEVLNPTQQGDLVTNATEQPVSKRSRVDKQKEVITTHATVRPTTGNCLRHVPTQFSQLPLSGYTEASSSINSVVNNGRENRTTLKDSDSESGDDLWDCSSNEGDVNQSESDDGEDDPTEMLRRYQVTTMLYDSFAKLFGGSENQIRKPQSTGGASSSSPQVTKPQSTGGASSSSTPVHCILEEAYKDDGDLTYECPKCGALFWYNERISKTRNPKVPVFTMCCMRGKVRLPTLKEPPAYLHGLLTNDDSISKHFRDNIRPINMMFSFTSLGGKIDNSVNTGKGPRIFKLHGENYHLIGSVKPRPDEPAKFSQLYIHDTENEVQNRISALSGNSGRSKIREDLVEGIMEMLRNSNVHVKSFRNAMDRFNDEEECEGLSLKLIHTRVQDGRVYNLPTASEVAALVVGDFEENMDKRDIILEKSNGKLKRISELHPCYLPLQYPLLFPYGEDGFRLGIKNGFTGINKKKKPNISMREYFAYLIQVRRVGSQVLLLSRRLLQQFLVDAYTMIEAHRLRYIRKNQSNLRTLNFSKFVDAAKDGNSTVSIEGARILLPSTFTGGPRYMHMMYLDAMSICKYHGYPSLFITYTCNPKWPELIRCFQDNKLRAEDRPELCCRLFKVKLDKLIDDLTKKHVLGKTVTVIYTVEFQKRGLPHAHILLFMDKQHQLPSPEDIDRIISAEIPDRKEEPRLFEIVKDMMIHGPCGVVNRDSPCMQDGKCSKFFPKKHVEKTTVDAQGYPIYKRRDSGRLIEKKGIQLDNRFVVPYNKKLLLGYNAHINVEWCNQSRSIKYLFKYINKGQDRVTGTYRSTPVEHLTFHLEGEQPVVYKDGDTVENVLARASQSRTMFLAWFICCEMYPEARELTYPELPTKFVYDAKIKLWNPRKRGFAIGRLAPASPLSGQKYYLRVLINKVKGARSYDDIKRVNGIVQPSYEEACFARGLLDDDKEYIEDLKECSFWASSGYVRKLFVHMLMSGSLSSPKKLWESTIDILSEDVIYNERKRRRNPALMLSDDEVKNATLVLIENILRSKNSSLSNWDAMPKPVYPAQSVQENQLLQDELNYQREDLRAKHDDWLLKLTDEQRSVYDQIIGSVRSKKGGVYFVYGFGGTGKTFLWNILSAAVRSRGEIVLNVASSGIAALLLPGGRTAHSRFGIPINPDEFSTCNIEPGSDKAELIARASLIIWDEAPMMSKHCFEALDRSLCDIMKTTDSRPFGGKVVVFGGDFRQILPVIPRGNRTDIVMATMCSSYLWKHCKVLELTKNMRLFSETEAHEAEEIKEFSRWILDVGDGKINEPNSGECIIDIPKDLLITECRDPIESIVSEVYGDTFKDSKDPCFFQERAILCPTNENVDVINNYMLDRLTGEEKIYLSSDSIDPSDTNSKDDSVFSPEFLNSIKASGLPNHSLRLKIGTPVMILRNIDPSEGLCNGTRLQITQLANHIVGATIITGNRVGEKVWLHRVLITPTDARLPFKMRRRQFPIKVAFAMTINKSQGQSLERVGLFLPKPVFSHGQFYVAVSRVKSRKGLKILITDKEGKPEESTMNVVYKEIFQKVFVN</sequence>
<feature type="domain" description="DNA helicase Pif1-like 2B" evidence="5">
    <location>
        <begin position="1473"/>
        <end position="1519"/>
    </location>
</feature>
<dbReference type="GeneID" id="130508493"/>
<dbReference type="RefSeq" id="XP_056860011.1">
    <property type="nucleotide sequence ID" value="XM_057004031.1"/>
</dbReference>
<name>A0A9W3D814_RAPSA</name>
<protein>
    <recommendedName>
        <fullName evidence="1">ATP-dependent DNA helicase</fullName>
        <ecNumber evidence="1">5.6.2.3</ecNumber>
    </recommendedName>
</protein>
<evidence type="ECO:0000259" key="5">
    <source>
        <dbReference type="Pfam" id="PF21530"/>
    </source>
</evidence>
<dbReference type="GO" id="GO:0043139">
    <property type="term" value="F:5'-3' DNA helicase activity"/>
    <property type="evidence" value="ECO:0007669"/>
    <property type="project" value="UniProtKB-EC"/>
</dbReference>
<dbReference type="Pfam" id="PF21530">
    <property type="entry name" value="Pif1_2B_dom"/>
    <property type="match status" value="1"/>
</dbReference>
<keyword evidence="1" id="KW-0227">DNA damage</keyword>
<dbReference type="GO" id="GO:0006281">
    <property type="term" value="P:DNA repair"/>
    <property type="evidence" value="ECO:0007669"/>
    <property type="project" value="UniProtKB-KW"/>
</dbReference>
<feature type="compositionally biased region" description="Basic and acidic residues" evidence="2">
    <location>
        <begin position="163"/>
        <end position="173"/>
    </location>
</feature>
<feature type="compositionally biased region" description="Polar residues" evidence="2">
    <location>
        <begin position="68"/>
        <end position="107"/>
    </location>
</feature>
<dbReference type="PANTHER" id="PTHR10492:SF101">
    <property type="entry name" value="ATP-DEPENDENT DNA HELICASE"/>
    <property type="match status" value="1"/>
</dbReference>
<feature type="compositionally biased region" description="Polar residues" evidence="2">
    <location>
        <begin position="183"/>
        <end position="193"/>
    </location>
</feature>
<keyword evidence="1" id="KW-0547">Nucleotide-binding</keyword>
<dbReference type="GO" id="GO:0016787">
    <property type="term" value="F:hydrolase activity"/>
    <property type="evidence" value="ECO:0007669"/>
    <property type="project" value="UniProtKB-KW"/>
</dbReference>